<evidence type="ECO:0000313" key="6">
    <source>
        <dbReference type="Proteomes" id="UP000319525"/>
    </source>
</evidence>
<dbReference type="InterPro" id="IPR036390">
    <property type="entry name" value="WH_DNA-bd_sf"/>
</dbReference>
<dbReference type="InterPro" id="IPR001845">
    <property type="entry name" value="HTH_ArsR_DNA-bd_dom"/>
</dbReference>
<feature type="domain" description="HTH arsR-type" evidence="4">
    <location>
        <begin position="270"/>
        <end position="340"/>
    </location>
</feature>
<dbReference type="PANTHER" id="PTHR43132">
    <property type="entry name" value="ARSENICAL RESISTANCE OPERON REPRESSOR ARSR-RELATED"/>
    <property type="match status" value="1"/>
</dbReference>
<dbReference type="Proteomes" id="UP000319525">
    <property type="component" value="Unassembled WGS sequence"/>
</dbReference>
<dbReference type="PANTHER" id="PTHR43132:SF6">
    <property type="entry name" value="HTH-TYPE TRANSCRIPTIONAL REPRESSOR CZRA"/>
    <property type="match status" value="1"/>
</dbReference>
<dbReference type="SUPFAM" id="SSF46785">
    <property type="entry name" value="Winged helix' DNA-binding domain"/>
    <property type="match status" value="1"/>
</dbReference>
<dbReference type="InterPro" id="IPR036388">
    <property type="entry name" value="WH-like_DNA-bd_sf"/>
</dbReference>
<dbReference type="InterPro" id="IPR011991">
    <property type="entry name" value="ArsR-like_HTH"/>
</dbReference>
<dbReference type="Gene3D" id="1.10.10.10">
    <property type="entry name" value="Winged helix-like DNA-binding domain superfamily/Winged helix DNA-binding domain"/>
    <property type="match status" value="1"/>
</dbReference>
<sequence length="341" mass="37373">MGIVLVTSPLIQAPGCRSIDVAWGFMIRYELEAADISAIRFGISPLSELGLGLRALSQPEGYPLQAPWLRQIADVRPLLDLDVLLALINDRKWTADFVNPRPASPLTSFDDELAELGRISRSRLHIDLERVHGEVPAVFRGRHDLVVARLQRALATTWDLCFAPHWARMSAVLRADIAYRGRIAAQAGMGTVLNGLSDAARYDGRHLDVRLWNPEIRRRPVLGEGLTLVPSIFTVRVSTPIDDDLPPTVMYPARGQGAMWSTSAQPAPDAVVDLLGRTRATLLVALGEPASSTDLALQLGVSTSAINQHLRVMERAGLLNRTRYGRAVLYYRSAAGDALNP</sequence>
<dbReference type="SMART" id="SM00418">
    <property type="entry name" value="HTH_ARSR"/>
    <property type="match status" value="1"/>
</dbReference>
<keyword evidence="3" id="KW-0804">Transcription</keyword>
<keyword evidence="2" id="KW-0238">DNA-binding</keyword>
<keyword evidence="1" id="KW-0805">Transcription regulation</keyword>
<dbReference type="Pfam" id="PF12840">
    <property type="entry name" value="HTH_20"/>
    <property type="match status" value="1"/>
</dbReference>
<proteinExistence type="predicted"/>
<comment type="caution">
    <text evidence="5">The sequence shown here is derived from an EMBL/GenBank/DDBJ whole genome shotgun (WGS) entry which is preliminary data.</text>
</comment>
<dbReference type="CDD" id="cd00090">
    <property type="entry name" value="HTH_ARSR"/>
    <property type="match status" value="1"/>
</dbReference>
<evidence type="ECO:0000259" key="4">
    <source>
        <dbReference type="SMART" id="SM00418"/>
    </source>
</evidence>
<dbReference type="GO" id="GO:0003700">
    <property type="term" value="F:DNA-binding transcription factor activity"/>
    <property type="evidence" value="ECO:0007669"/>
    <property type="project" value="InterPro"/>
</dbReference>
<reference evidence="5 6" key="1">
    <citation type="submission" date="2019-06" db="EMBL/GenBank/DDBJ databases">
        <title>Whole genome shotgun sequence of Microbacterium testaceum NBRC 12675.</title>
        <authorList>
            <person name="Hosoyama A."/>
            <person name="Uohara A."/>
            <person name="Ohji S."/>
            <person name="Ichikawa N."/>
        </authorList>
    </citation>
    <scope>NUCLEOTIDE SEQUENCE [LARGE SCALE GENOMIC DNA]</scope>
    <source>
        <strain evidence="5 6">NBRC 12675</strain>
    </source>
</reference>
<dbReference type="InterPro" id="IPR051011">
    <property type="entry name" value="Metal_resp_trans_reg"/>
</dbReference>
<evidence type="ECO:0000256" key="3">
    <source>
        <dbReference type="ARBA" id="ARBA00023163"/>
    </source>
</evidence>
<protein>
    <submittedName>
        <fullName evidence="5">ArsR family transcriptional regulator</fullName>
    </submittedName>
</protein>
<organism evidence="5 6">
    <name type="scientific">Microbacterium testaceum</name>
    <name type="common">Aureobacterium testaceum</name>
    <name type="synonym">Brevibacterium testaceum</name>
    <dbReference type="NCBI Taxonomy" id="2033"/>
    <lineage>
        <taxon>Bacteria</taxon>
        <taxon>Bacillati</taxon>
        <taxon>Actinomycetota</taxon>
        <taxon>Actinomycetes</taxon>
        <taxon>Micrococcales</taxon>
        <taxon>Microbacteriaceae</taxon>
        <taxon>Microbacterium</taxon>
    </lineage>
</organism>
<evidence type="ECO:0000256" key="1">
    <source>
        <dbReference type="ARBA" id="ARBA00023015"/>
    </source>
</evidence>
<evidence type="ECO:0000256" key="2">
    <source>
        <dbReference type="ARBA" id="ARBA00023125"/>
    </source>
</evidence>
<dbReference type="AlphaFoldDB" id="A0A4Y3QG17"/>
<dbReference type="GO" id="GO:0003677">
    <property type="term" value="F:DNA binding"/>
    <property type="evidence" value="ECO:0007669"/>
    <property type="project" value="UniProtKB-KW"/>
</dbReference>
<evidence type="ECO:0000313" key="5">
    <source>
        <dbReference type="EMBL" id="GEB44206.1"/>
    </source>
</evidence>
<gene>
    <name evidence="5" type="ORF">MTE01_01510</name>
</gene>
<accession>A0A4Y3QG17</accession>
<name>A0A4Y3QG17_MICTE</name>
<dbReference type="EMBL" id="BJML01000001">
    <property type="protein sequence ID" value="GEB44206.1"/>
    <property type="molecule type" value="Genomic_DNA"/>
</dbReference>